<proteinExistence type="predicted"/>
<keyword evidence="3" id="KW-1185">Reference proteome</keyword>
<organism evidence="2 3">
    <name type="scientific">Sphaerobolus stellatus (strain SS14)</name>
    <dbReference type="NCBI Taxonomy" id="990650"/>
    <lineage>
        <taxon>Eukaryota</taxon>
        <taxon>Fungi</taxon>
        <taxon>Dikarya</taxon>
        <taxon>Basidiomycota</taxon>
        <taxon>Agaricomycotina</taxon>
        <taxon>Agaricomycetes</taxon>
        <taxon>Phallomycetidae</taxon>
        <taxon>Geastrales</taxon>
        <taxon>Sphaerobolaceae</taxon>
        <taxon>Sphaerobolus</taxon>
    </lineage>
</organism>
<evidence type="ECO:0000313" key="2">
    <source>
        <dbReference type="EMBL" id="KIJ34469.1"/>
    </source>
</evidence>
<evidence type="ECO:0000313" key="3">
    <source>
        <dbReference type="Proteomes" id="UP000054279"/>
    </source>
</evidence>
<dbReference type="OrthoDB" id="26740at2759"/>
<evidence type="ECO:0000256" key="1">
    <source>
        <dbReference type="SAM" id="MobiDB-lite"/>
    </source>
</evidence>
<sequence length="345" mass="37905">MAIYKQGQPTNNHGQTQTNLYKHGRTQTDTDGHGRTRTDTDGHGRTRTDMYKLGRIITSASPRHCICSLSALFRFVLAYLLGGLTFLPICHPHSSILALMSHHKTHCIDDLSDAQGMTCDTYLAVLKGSTLSLYEYDAMQECAAAIDVPGYGVRVYGELFAKRNALVLRERENDADGGLVSCTSRYAAYDTAAVPTRRARIPIASLDATPDHVSTRWLNPFLGRLFLSVIETTMVKAWAIVKTPSFLKSVVVRSFTAGSVAPFYSKPMLKELTPDGEPASASTFPTPHCIGDHLFIQCSDLLPLCEKDKDGNVEKKQDTSYEVGLVLAVVMKKLVTVPEGGTTEW</sequence>
<dbReference type="AlphaFoldDB" id="A0A0C9UHY5"/>
<protein>
    <submittedName>
        <fullName evidence="2">Uncharacterized protein</fullName>
    </submittedName>
</protein>
<reference evidence="2 3" key="1">
    <citation type="submission" date="2014-06" db="EMBL/GenBank/DDBJ databases">
        <title>Evolutionary Origins and Diversification of the Mycorrhizal Mutualists.</title>
        <authorList>
            <consortium name="DOE Joint Genome Institute"/>
            <consortium name="Mycorrhizal Genomics Consortium"/>
            <person name="Kohler A."/>
            <person name="Kuo A."/>
            <person name="Nagy L.G."/>
            <person name="Floudas D."/>
            <person name="Copeland A."/>
            <person name="Barry K.W."/>
            <person name="Cichocki N."/>
            <person name="Veneault-Fourrey C."/>
            <person name="LaButti K."/>
            <person name="Lindquist E.A."/>
            <person name="Lipzen A."/>
            <person name="Lundell T."/>
            <person name="Morin E."/>
            <person name="Murat C."/>
            <person name="Riley R."/>
            <person name="Ohm R."/>
            <person name="Sun H."/>
            <person name="Tunlid A."/>
            <person name="Henrissat B."/>
            <person name="Grigoriev I.V."/>
            <person name="Hibbett D.S."/>
            <person name="Martin F."/>
        </authorList>
    </citation>
    <scope>NUCLEOTIDE SEQUENCE [LARGE SCALE GENOMIC DNA]</scope>
    <source>
        <strain evidence="2 3">SS14</strain>
    </source>
</reference>
<accession>A0A0C9UHY5</accession>
<gene>
    <name evidence="2" type="ORF">M422DRAFT_263435</name>
</gene>
<dbReference type="HOGENOM" id="CLU_804529_0_0_1"/>
<name>A0A0C9UHY5_SPHS4</name>
<feature type="region of interest" description="Disordered" evidence="1">
    <location>
        <begin position="1"/>
        <end position="46"/>
    </location>
</feature>
<feature type="compositionally biased region" description="Polar residues" evidence="1">
    <location>
        <begin position="7"/>
        <end position="20"/>
    </location>
</feature>
<dbReference type="EMBL" id="KN837199">
    <property type="protein sequence ID" value="KIJ34469.1"/>
    <property type="molecule type" value="Genomic_DNA"/>
</dbReference>
<feature type="compositionally biased region" description="Basic and acidic residues" evidence="1">
    <location>
        <begin position="26"/>
        <end position="46"/>
    </location>
</feature>
<dbReference type="Proteomes" id="UP000054279">
    <property type="component" value="Unassembled WGS sequence"/>
</dbReference>